<keyword evidence="2" id="KW-1185">Reference proteome</keyword>
<comment type="caution">
    <text evidence="1">The sequence shown here is derived from an EMBL/GenBank/DDBJ whole genome shotgun (WGS) entry which is preliminary data.</text>
</comment>
<dbReference type="EMBL" id="JAIWYP010000001">
    <property type="protein sequence ID" value="KAH3877596.1"/>
    <property type="molecule type" value="Genomic_DNA"/>
</dbReference>
<protein>
    <submittedName>
        <fullName evidence="1">Uncharacterized protein</fullName>
    </submittedName>
</protein>
<accession>A0A9D4MJW0</accession>
<evidence type="ECO:0000313" key="2">
    <source>
        <dbReference type="Proteomes" id="UP000828390"/>
    </source>
</evidence>
<name>A0A9D4MJW0_DREPO</name>
<evidence type="ECO:0000313" key="1">
    <source>
        <dbReference type="EMBL" id="KAH3877596.1"/>
    </source>
</evidence>
<organism evidence="1 2">
    <name type="scientific">Dreissena polymorpha</name>
    <name type="common">Zebra mussel</name>
    <name type="synonym">Mytilus polymorpha</name>
    <dbReference type="NCBI Taxonomy" id="45954"/>
    <lineage>
        <taxon>Eukaryota</taxon>
        <taxon>Metazoa</taxon>
        <taxon>Spiralia</taxon>
        <taxon>Lophotrochozoa</taxon>
        <taxon>Mollusca</taxon>
        <taxon>Bivalvia</taxon>
        <taxon>Autobranchia</taxon>
        <taxon>Heteroconchia</taxon>
        <taxon>Euheterodonta</taxon>
        <taxon>Imparidentia</taxon>
        <taxon>Neoheterodontei</taxon>
        <taxon>Myida</taxon>
        <taxon>Dreissenoidea</taxon>
        <taxon>Dreissenidae</taxon>
        <taxon>Dreissena</taxon>
    </lineage>
</organism>
<sequence>MSISVIRKTLASPRVTKEDLADTWPTENESSIIEMLVANDYYLDFKESSYILVCLYLDLSKVGC</sequence>
<reference evidence="1" key="2">
    <citation type="submission" date="2020-11" db="EMBL/GenBank/DDBJ databases">
        <authorList>
            <person name="McCartney M.A."/>
            <person name="Auch B."/>
            <person name="Kono T."/>
            <person name="Mallez S."/>
            <person name="Becker A."/>
            <person name="Gohl D.M."/>
            <person name="Silverstein K.A.T."/>
            <person name="Koren S."/>
            <person name="Bechman K.B."/>
            <person name="Herman A."/>
            <person name="Abrahante J.E."/>
            <person name="Garbe J."/>
        </authorList>
    </citation>
    <scope>NUCLEOTIDE SEQUENCE</scope>
    <source>
        <strain evidence="1">Duluth1</strain>
        <tissue evidence="1">Whole animal</tissue>
    </source>
</reference>
<gene>
    <name evidence="1" type="ORF">DPMN_001471</name>
</gene>
<proteinExistence type="predicted"/>
<reference evidence="1" key="1">
    <citation type="journal article" date="2019" name="bioRxiv">
        <title>The Genome of the Zebra Mussel, Dreissena polymorpha: A Resource for Invasive Species Research.</title>
        <authorList>
            <person name="McCartney M.A."/>
            <person name="Auch B."/>
            <person name="Kono T."/>
            <person name="Mallez S."/>
            <person name="Zhang Y."/>
            <person name="Obille A."/>
            <person name="Becker A."/>
            <person name="Abrahante J.E."/>
            <person name="Garbe J."/>
            <person name="Badalamenti J.P."/>
            <person name="Herman A."/>
            <person name="Mangelson H."/>
            <person name="Liachko I."/>
            <person name="Sullivan S."/>
            <person name="Sone E.D."/>
            <person name="Koren S."/>
            <person name="Silverstein K.A.T."/>
            <person name="Beckman K.B."/>
            <person name="Gohl D.M."/>
        </authorList>
    </citation>
    <scope>NUCLEOTIDE SEQUENCE</scope>
    <source>
        <strain evidence="1">Duluth1</strain>
        <tissue evidence="1">Whole animal</tissue>
    </source>
</reference>
<dbReference type="AlphaFoldDB" id="A0A9D4MJW0"/>
<dbReference type="Proteomes" id="UP000828390">
    <property type="component" value="Unassembled WGS sequence"/>
</dbReference>